<dbReference type="FunFam" id="3.20.20.450:FF:000001">
    <property type="entry name" value="Cyclic di-GMP phosphodiesterase yahA"/>
    <property type="match status" value="1"/>
</dbReference>
<dbReference type="PROSITE" id="PS50112">
    <property type="entry name" value="PAS"/>
    <property type="match status" value="2"/>
</dbReference>
<feature type="domain" description="PAS" evidence="4">
    <location>
        <begin position="344"/>
        <end position="416"/>
    </location>
</feature>
<accession>A0A916N1Z3</accession>
<dbReference type="SMART" id="SM00091">
    <property type="entry name" value="PAS"/>
    <property type="match status" value="2"/>
</dbReference>
<feature type="transmembrane region" description="Helical" evidence="3">
    <location>
        <begin position="21"/>
        <end position="46"/>
    </location>
</feature>
<dbReference type="NCBIfam" id="TIGR00254">
    <property type="entry name" value="GGDEF"/>
    <property type="match status" value="1"/>
</dbReference>
<dbReference type="RefSeq" id="WP_246590882.1">
    <property type="nucleotide sequence ID" value="NZ_CAJQUM010000001.1"/>
</dbReference>
<dbReference type="Gene3D" id="3.30.450.20">
    <property type="entry name" value="PAS domain"/>
    <property type="match status" value="4"/>
</dbReference>
<comment type="catalytic activity">
    <reaction evidence="1">
        <text>3',3'-c-di-GMP + H2O = 5'-phosphoguanylyl(3'-&gt;5')guanosine + H(+)</text>
        <dbReference type="Rhea" id="RHEA:24902"/>
        <dbReference type="ChEBI" id="CHEBI:15377"/>
        <dbReference type="ChEBI" id="CHEBI:15378"/>
        <dbReference type="ChEBI" id="CHEBI:58754"/>
        <dbReference type="ChEBI" id="CHEBI:58805"/>
        <dbReference type="EC" id="3.1.4.52"/>
    </reaction>
    <physiologicalReaction direction="left-to-right" evidence="1">
        <dbReference type="Rhea" id="RHEA:24903"/>
    </physiologicalReaction>
</comment>
<dbReference type="PROSITE" id="PS50887">
    <property type="entry name" value="GGDEF"/>
    <property type="match status" value="1"/>
</dbReference>
<dbReference type="InterPro" id="IPR001633">
    <property type="entry name" value="EAL_dom"/>
</dbReference>
<dbReference type="SMART" id="SM00052">
    <property type="entry name" value="EAL"/>
    <property type="match status" value="1"/>
</dbReference>
<dbReference type="SMART" id="SM00086">
    <property type="entry name" value="PAC"/>
    <property type="match status" value="2"/>
</dbReference>
<sequence length="1044" mass="117186">MSHSMQPPYPPVRQKHRPSPLFSCPLILLISGVILANLFVFFLIGLSAHHSYHQYQERAEIATQNLAQVLESEIAGAIKADDMALSAMINEYIERRDGYINDDFLTARIDQIRSQLPEIDALRIADAQGRLIYGNDVTPGTRTSVADRPHFIRLHDDPKAGLVISKPQQSRINQKWVIVLARRIDRPDGSFGGMAFAAITLEHISRIFSAIDVGPHGVVVLRDGDLSVVSRHPELAEAGSMIGSTAMAPEFREMIRAQPFAGTTVARSQLDNVERTYSYRRIGAYPLYILIGQATEDYLSNWYTATAMQAALAVVFALITFVAAWLIYRTWKRQNSMVEELARQETKFRTVANYTIDWEYWLGPTGEILYMTPSCEHITGYSPVEFTANPGLLLSITHPEDRHLMKCHLSDITHQSSPQETQMDFRIVRRDGNIRWLAHHCHAIPGPDSACAGRRVSNRDITERKRMEQALQEQKNFLATILETEPECVKVVAADGTLLQMNHAGLSMLEANSVEEVNASGLINFVMPEHRAAFTDLFRQVFAGETRSLEFQVQGKLGRRRWLETHEAPLRDSTGKITHLLGVTRDITLRKMTEDETKHLAFYDPLTRLPNRRLLLDRLRLALVSSIRSKREGALLFIDLDNFKTLNDTLGHNVGDLLLQQVALRLATCVREGDTVARLGGDEFVIMLDNLSENHEEAATQTKAVAEKVLATLNQPYLLAGYERHSTPSIGATLFNGHKNSVDELLKRADLAMYQAKAAGRNTLRFFDPEMQAVVNARAMLEADLRMGLMRNQFLLYYQPHVDEEGRMTGAEALLRWQHPRRGLLTPADFIPLAEDTGLILPLGQWVLKTACAQLAAWSTQPKTANLTLAVNISPRQLRHPDFVIQVLAVLNQTGADPHKLKLELTESMLMDNVEDLIVKMTALKAEGVGFALDDFGTNYSSLTYLKRLPLDQLKIDRSIVRDILTDTGDATIARTIVTLAQSMGLNVIAEGVETREQREFLAQMSCHAFQGYFFGRPAPKEEFGLTHQTPKEPNGLPDKLSQQ</sequence>
<keyword evidence="3" id="KW-1133">Transmembrane helix</keyword>
<evidence type="ECO:0000259" key="6">
    <source>
        <dbReference type="PROSITE" id="PS50883"/>
    </source>
</evidence>
<dbReference type="Gene3D" id="3.30.70.270">
    <property type="match status" value="1"/>
</dbReference>
<dbReference type="CDD" id="cd01949">
    <property type="entry name" value="GGDEF"/>
    <property type="match status" value="1"/>
</dbReference>
<reference evidence="8" key="1">
    <citation type="submission" date="2021-04" db="EMBL/GenBank/DDBJ databases">
        <authorList>
            <person name="Hornung B."/>
        </authorList>
    </citation>
    <scope>NUCLEOTIDE SEQUENCE</scope>
    <source>
        <strain evidence="8">G5G6</strain>
    </source>
</reference>
<keyword evidence="3" id="KW-0812">Transmembrane</keyword>
<dbReference type="InterPro" id="IPR035919">
    <property type="entry name" value="EAL_sf"/>
</dbReference>
<dbReference type="EMBL" id="CAJQUM010000001">
    <property type="protein sequence ID" value="CAG4883239.1"/>
    <property type="molecule type" value="Genomic_DNA"/>
</dbReference>
<evidence type="ECO:0000259" key="4">
    <source>
        <dbReference type="PROSITE" id="PS50112"/>
    </source>
</evidence>
<dbReference type="GO" id="GO:0006355">
    <property type="term" value="P:regulation of DNA-templated transcription"/>
    <property type="evidence" value="ECO:0007669"/>
    <property type="project" value="InterPro"/>
</dbReference>
<dbReference type="CDD" id="cd12915">
    <property type="entry name" value="PDC2_DGC_like"/>
    <property type="match status" value="1"/>
</dbReference>
<dbReference type="InterPro" id="IPR035965">
    <property type="entry name" value="PAS-like_dom_sf"/>
</dbReference>
<dbReference type="InterPro" id="IPR013655">
    <property type="entry name" value="PAS_fold_3"/>
</dbReference>
<dbReference type="PANTHER" id="PTHR44757:SF2">
    <property type="entry name" value="BIOFILM ARCHITECTURE MAINTENANCE PROTEIN MBAA"/>
    <property type="match status" value="1"/>
</dbReference>
<dbReference type="PANTHER" id="PTHR44757">
    <property type="entry name" value="DIGUANYLATE CYCLASE DGCP"/>
    <property type="match status" value="1"/>
</dbReference>
<dbReference type="InterPro" id="IPR000160">
    <property type="entry name" value="GGDEF_dom"/>
</dbReference>
<feature type="domain" description="PAS" evidence="4">
    <location>
        <begin position="474"/>
        <end position="545"/>
    </location>
</feature>
<dbReference type="SUPFAM" id="SSF141868">
    <property type="entry name" value="EAL domain-like"/>
    <property type="match status" value="1"/>
</dbReference>
<dbReference type="Pfam" id="PF22588">
    <property type="entry name" value="dCache_1_like"/>
    <property type="match status" value="1"/>
</dbReference>
<evidence type="ECO:0000313" key="9">
    <source>
        <dbReference type="Proteomes" id="UP000742786"/>
    </source>
</evidence>
<dbReference type="SUPFAM" id="SSF55785">
    <property type="entry name" value="PYP-like sensor domain (PAS domain)"/>
    <property type="match status" value="2"/>
</dbReference>
<evidence type="ECO:0000313" key="8">
    <source>
        <dbReference type="EMBL" id="CAG4883239.1"/>
    </source>
</evidence>
<protein>
    <submittedName>
        <fullName evidence="8">Signal transduction protein</fullName>
    </submittedName>
</protein>
<feature type="domain" description="PAC" evidence="5">
    <location>
        <begin position="421"/>
        <end position="473"/>
    </location>
</feature>
<dbReference type="CDD" id="cd12914">
    <property type="entry name" value="PDC1_DGC_like"/>
    <property type="match status" value="1"/>
</dbReference>
<dbReference type="Pfam" id="PF00989">
    <property type="entry name" value="PAS"/>
    <property type="match status" value="1"/>
</dbReference>
<dbReference type="PROSITE" id="PS50113">
    <property type="entry name" value="PAC"/>
    <property type="match status" value="2"/>
</dbReference>
<dbReference type="GO" id="GO:0071732">
    <property type="term" value="P:cellular response to nitric oxide"/>
    <property type="evidence" value="ECO:0007669"/>
    <property type="project" value="UniProtKB-ARBA"/>
</dbReference>
<dbReference type="InterPro" id="IPR001610">
    <property type="entry name" value="PAC"/>
</dbReference>
<evidence type="ECO:0000259" key="7">
    <source>
        <dbReference type="PROSITE" id="PS50887"/>
    </source>
</evidence>
<dbReference type="Gene3D" id="3.20.20.450">
    <property type="entry name" value="EAL domain"/>
    <property type="match status" value="1"/>
</dbReference>
<dbReference type="InterPro" id="IPR052155">
    <property type="entry name" value="Biofilm_reg_signaling"/>
</dbReference>
<evidence type="ECO:0000256" key="3">
    <source>
        <dbReference type="SAM" id="Phobius"/>
    </source>
</evidence>
<dbReference type="InterPro" id="IPR029787">
    <property type="entry name" value="Nucleotide_cyclase"/>
</dbReference>
<dbReference type="PROSITE" id="PS50883">
    <property type="entry name" value="EAL"/>
    <property type="match status" value="1"/>
</dbReference>
<feature type="region of interest" description="Disordered" evidence="2">
    <location>
        <begin position="1023"/>
        <end position="1044"/>
    </location>
</feature>
<dbReference type="AlphaFoldDB" id="A0A916N1Z3"/>
<feature type="domain" description="EAL" evidence="6">
    <location>
        <begin position="778"/>
        <end position="1032"/>
    </location>
</feature>
<dbReference type="Proteomes" id="UP000742786">
    <property type="component" value="Unassembled WGS sequence"/>
</dbReference>
<dbReference type="NCBIfam" id="TIGR00229">
    <property type="entry name" value="sensory_box"/>
    <property type="match status" value="2"/>
</dbReference>
<evidence type="ECO:0000259" key="5">
    <source>
        <dbReference type="PROSITE" id="PS50113"/>
    </source>
</evidence>
<dbReference type="InterPro" id="IPR000700">
    <property type="entry name" value="PAS-assoc_C"/>
</dbReference>
<keyword evidence="3" id="KW-0472">Membrane</keyword>
<name>A0A916N1Z3_9PROT</name>
<dbReference type="SMART" id="SM00267">
    <property type="entry name" value="GGDEF"/>
    <property type="match status" value="1"/>
</dbReference>
<dbReference type="Pfam" id="PF00990">
    <property type="entry name" value="GGDEF"/>
    <property type="match status" value="1"/>
</dbReference>
<dbReference type="Pfam" id="PF00563">
    <property type="entry name" value="EAL"/>
    <property type="match status" value="1"/>
</dbReference>
<dbReference type="InterPro" id="IPR054327">
    <property type="entry name" value="His-kinase-like_sensor"/>
</dbReference>
<dbReference type="CDD" id="cd00130">
    <property type="entry name" value="PAS"/>
    <property type="match status" value="2"/>
</dbReference>
<dbReference type="FunFam" id="3.30.70.270:FF:000001">
    <property type="entry name" value="Diguanylate cyclase domain protein"/>
    <property type="match status" value="1"/>
</dbReference>
<dbReference type="CDD" id="cd01948">
    <property type="entry name" value="EAL"/>
    <property type="match status" value="1"/>
</dbReference>
<keyword evidence="9" id="KW-1185">Reference proteome</keyword>
<gene>
    <name evidence="8" type="ORF">GTOL_11121</name>
</gene>
<dbReference type="Pfam" id="PF08447">
    <property type="entry name" value="PAS_3"/>
    <property type="match status" value="1"/>
</dbReference>
<evidence type="ECO:0000256" key="1">
    <source>
        <dbReference type="ARBA" id="ARBA00051114"/>
    </source>
</evidence>
<feature type="transmembrane region" description="Helical" evidence="3">
    <location>
        <begin position="302"/>
        <end position="328"/>
    </location>
</feature>
<organism evidence="8 9">
    <name type="scientific">Georgfuchsia toluolica</name>
    <dbReference type="NCBI Taxonomy" id="424218"/>
    <lineage>
        <taxon>Bacteria</taxon>
        <taxon>Pseudomonadati</taxon>
        <taxon>Pseudomonadota</taxon>
        <taxon>Betaproteobacteria</taxon>
        <taxon>Nitrosomonadales</taxon>
        <taxon>Sterolibacteriaceae</taxon>
        <taxon>Georgfuchsia</taxon>
    </lineage>
</organism>
<proteinExistence type="predicted"/>
<evidence type="ECO:0000256" key="2">
    <source>
        <dbReference type="SAM" id="MobiDB-lite"/>
    </source>
</evidence>
<feature type="domain" description="GGDEF" evidence="7">
    <location>
        <begin position="631"/>
        <end position="769"/>
    </location>
</feature>
<dbReference type="SUPFAM" id="SSF55073">
    <property type="entry name" value="Nucleotide cyclase"/>
    <property type="match status" value="1"/>
</dbReference>
<dbReference type="InterPro" id="IPR013767">
    <property type="entry name" value="PAS_fold"/>
</dbReference>
<dbReference type="InterPro" id="IPR000014">
    <property type="entry name" value="PAS"/>
</dbReference>
<comment type="caution">
    <text evidence="8">The sequence shown here is derived from an EMBL/GenBank/DDBJ whole genome shotgun (WGS) entry which is preliminary data.</text>
</comment>
<dbReference type="GO" id="GO:0071111">
    <property type="term" value="F:cyclic-guanylate-specific phosphodiesterase activity"/>
    <property type="evidence" value="ECO:0007669"/>
    <property type="project" value="UniProtKB-EC"/>
</dbReference>
<dbReference type="InterPro" id="IPR043128">
    <property type="entry name" value="Rev_trsase/Diguanyl_cyclase"/>
</dbReference>
<feature type="domain" description="PAC" evidence="5">
    <location>
        <begin position="547"/>
        <end position="599"/>
    </location>
</feature>